<dbReference type="STRING" id="1802389.A3C17_00465"/>
<feature type="transmembrane region" description="Helical" evidence="1">
    <location>
        <begin position="60"/>
        <end position="78"/>
    </location>
</feature>
<feature type="transmembrane region" description="Helical" evidence="1">
    <location>
        <begin position="234"/>
        <end position="255"/>
    </location>
</feature>
<evidence type="ECO:0000313" key="2">
    <source>
        <dbReference type="EMBL" id="OGL71009.1"/>
    </source>
</evidence>
<evidence type="ECO:0000313" key="3">
    <source>
        <dbReference type="Proteomes" id="UP000177097"/>
    </source>
</evidence>
<dbReference type="AlphaFoldDB" id="A0A1F7TYC9"/>
<organism evidence="2 3">
    <name type="scientific">Candidatus Uhrbacteria bacterium RIFCSPHIGHO2_02_FULL_53_13</name>
    <dbReference type="NCBI Taxonomy" id="1802389"/>
    <lineage>
        <taxon>Bacteria</taxon>
        <taxon>Candidatus Uhriibacteriota</taxon>
    </lineage>
</organism>
<evidence type="ECO:0000256" key="1">
    <source>
        <dbReference type="SAM" id="Phobius"/>
    </source>
</evidence>
<feature type="transmembrane region" description="Helical" evidence="1">
    <location>
        <begin position="84"/>
        <end position="101"/>
    </location>
</feature>
<sequence length="506" mass="57611">MIITPWKLVFAAIVLAIWFDVLFYKAIGIGLNVFLFELAILAILFLFTHKKKGDIALQEWVLGGFGIAFSATFAIWTSSIGLRLSMLGLLTTNVFLLLSLFEEQLEHRHPFQFIPRSLVRFGDALRGLNIVARLRVQKVSDKTSVILRGVLIALPIVAIFAFLFIASDQILSLHTETFFNRDWFQNSEDIVAQTIIIVFASLAALGILSALFWKESRAKHLATHTPVFRTESTIILLGTTVLFLAFILFQSYYLFGGQTAWQSIEGITYSQYAVQGFNELAVVAALVLLLILSLRFFHGESANMRLKGLEVALIVETFILLVSAWMRLHLYVQQYGFTPARLFGFWFFITVSITLVGLAIHIFKEQHQGAFTKHALVMTGCAMLIFTAMAPDSLSVRLNIAQAQKAHEPIDTWPLYRHLSAEAYPLMQYSLNKFEHNFEQSKLELQTKKWDETRCLAVDENGNARGGEKGVYYFRDRINWKNWNLSRTQLPVCTQTPIWNDRSFQN</sequence>
<name>A0A1F7TYC9_9BACT</name>
<feature type="transmembrane region" description="Helical" evidence="1">
    <location>
        <begin position="342"/>
        <end position="363"/>
    </location>
</feature>
<feature type="transmembrane region" description="Helical" evidence="1">
    <location>
        <begin position="29"/>
        <end position="48"/>
    </location>
</feature>
<feature type="transmembrane region" description="Helical" evidence="1">
    <location>
        <begin position="145"/>
        <end position="166"/>
    </location>
</feature>
<dbReference type="InterPro" id="IPR025291">
    <property type="entry name" value="DUF4153"/>
</dbReference>
<feature type="transmembrane region" description="Helical" evidence="1">
    <location>
        <begin position="309"/>
        <end position="330"/>
    </location>
</feature>
<accession>A0A1F7TYC9</accession>
<feature type="transmembrane region" description="Helical" evidence="1">
    <location>
        <begin position="275"/>
        <end position="297"/>
    </location>
</feature>
<reference evidence="2 3" key="1">
    <citation type="journal article" date="2016" name="Nat. Commun.">
        <title>Thousands of microbial genomes shed light on interconnected biogeochemical processes in an aquifer system.</title>
        <authorList>
            <person name="Anantharaman K."/>
            <person name="Brown C.T."/>
            <person name="Hug L.A."/>
            <person name="Sharon I."/>
            <person name="Castelle C.J."/>
            <person name="Probst A.J."/>
            <person name="Thomas B.C."/>
            <person name="Singh A."/>
            <person name="Wilkins M.J."/>
            <person name="Karaoz U."/>
            <person name="Brodie E.L."/>
            <person name="Williams K.H."/>
            <person name="Hubbard S.S."/>
            <person name="Banfield J.F."/>
        </authorList>
    </citation>
    <scope>NUCLEOTIDE SEQUENCE [LARGE SCALE GENOMIC DNA]</scope>
</reference>
<keyword evidence="1" id="KW-0812">Transmembrane</keyword>
<keyword evidence="1" id="KW-1133">Transmembrane helix</keyword>
<feature type="transmembrane region" description="Helical" evidence="1">
    <location>
        <begin position="190"/>
        <end position="213"/>
    </location>
</feature>
<dbReference type="EMBL" id="MGDX01000018">
    <property type="protein sequence ID" value="OGL71009.1"/>
    <property type="molecule type" value="Genomic_DNA"/>
</dbReference>
<comment type="caution">
    <text evidence="2">The sequence shown here is derived from an EMBL/GenBank/DDBJ whole genome shotgun (WGS) entry which is preliminary data.</text>
</comment>
<keyword evidence="1" id="KW-0472">Membrane</keyword>
<protein>
    <submittedName>
        <fullName evidence="2">Uncharacterized protein</fullName>
    </submittedName>
</protein>
<proteinExistence type="predicted"/>
<gene>
    <name evidence="2" type="ORF">A3C17_00465</name>
</gene>
<dbReference type="Pfam" id="PF13687">
    <property type="entry name" value="DUF4153"/>
    <property type="match status" value="1"/>
</dbReference>
<feature type="transmembrane region" description="Helical" evidence="1">
    <location>
        <begin position="7"/>
        <end position="23"/>
    </location>
</feature>
<dbReference type="Proteomes" id="UP000177097">
    <property type="component" value="Unassembled WGS sequence"/>
</dbReference>